<evidence type="ECO:0000313" key="1">
    <source>
        <dbReference type="EMBL" id="GGL03260.1"/>
    </source>
</evidence>
<reference evidence="1" key="1">
    <citation type="journal article" date="2014" name="Int. J. Syst. Evol. Microbiol.">
        <title>Complete genome sequence of Corynebacterium casei LMG S-19264T (=DSM 44701T), isolated from a smear-ripened cheese.</title>
        <authorList>
            <consortium name="US DOE Joint Genome Institute (JGI-PGF)"/>
            <person name="Walter F."/>
            <person name="Albersmeier A."/>
            <person name="Kalinowski J."/>
            <person name="Ruckert C."/>
        </authorList>
    </citation>
    <scope>NUCLEOTIDE SEQUENCE</scope>
    <source>
        <strain evidence="1">CGMCC 4.3508</strain>
    </source>
</reference>
<dbReference type="EMBL" id="BMMH01000002">
    <property type="protein sequence ID" value="GGL03260.1"/>
    <property type="molecule type" value="Genomic_DNA"/>
</dbReference>
<name>A0A917REP0_9NOCA</name>
<dbReference type="InterPro" id="IPR005297">
    <property type="entry name" value="Lipoprotein_repeat"/>
</dbReference>
<evidence type="ECO:0000313" key="2">
    <source>
        <dbReference type="Proteomes" id="UP000638263"/>
    </source>
</evidence>
<proteinExistence type="predicted"/>
<dbReference type="PANTHER" id="PTHR39335">
    <property type="entry name" value="BLL4220 PROTEIN"/>
    <property type="match status" value="1"/>
</dbReference>
<comment type="caution">
    <text evidence="1">The sequence shown here is derived from an EMBL/GenBank/DDBJ whole genome shotgun (WGS) entry which is preliminary data.</text>
</comment>
<evidence type="ECO:0008006" key="3">
    <source>
        <dbReference type="Google" id="ProtNLM"/>
    </source>
</evidence>
<dbReference type="AlphaFoldDB" id="A0A917REP0"/>
<sequence>MAEVADRVGAEAAAARIAAVEHSDPRRTAAELVRRVRALRRSLATGEDSGLDPAVLPMIHRFRRVLVSARTHSGCRCANRPFGSEAEELWALSNDRHSEDSMSRFTTMINATAVAITAAAVVGLSVLPAATADPAPPAPATSAQVPVKTQGWLKIYAGQAPHGTNAVELTAVTDPAVGLRVTDGDGRSLYRFDKDTAIPSQSNCNGDCAVTWPPLLVSRGRGLYIVGIDPGRVGFIERANGSCQITVGGWPVYYFSKDQQPGDLRGQGVGGTWFAVAPTGGKALAK</sequence>
<dbReference type="GO" id="GO:0043448">
    <property type="term" value="P:alkane catabolic process"/>
    <property type="evidence" value="ECO:0007669"/>
    <property type="project" value="TreeGrafter"/>
</dbReference>
<accession>A0A917REP0</accession>
<keyword evidence="2" id="KW-1185">Reference proteome</keyword>
<dbReference type="Pfam" id="PF03640">
    <property type="entry name" value="Lipoprotein_15"/>
    <property type="match status" value="2"/>
</dbReference>
<organism evidence="1 2">
    <name type="scientific">Nocardia jinanensis</name>
    <dbReference type="NCBI Taxonomy" id="382504"/>
    <lineage>
        <taxon>Bacteria</taxon>
        <taxon>Bacillati</taxon>
        <taxon>Actinomycetota</taxon>
        <taxon>Actinomycetes</taxon>
        <taxon>Mycobacteriales</taxon>
        <taxon>Nocardiaceae</taxon>
        <taxon>Nocardia</taxon>
    </lineage>
</organism>
<reference evidence="1" key="2">
    <citation type="submission" date="2020-09" db="EMBL/GenBank/DDBJ databases">
        <authorList>
            <person name="Sun Q."/>
            <person name="Zhou Y."/>
        </authorList>
    </citation>
    <scope>NUCLEOTIDE SEQUENCE</scope>
    <source>
        <strain evidence="1">CGMCC 4.3508</strain>
    </source>
</reference>
<dbReference type="PANTHER" id="PTHR39335:SF1">
    <property type="entry name" value="BLL4220 PROTEIN"/>
    <property type="match status" value="1"/>
</dbReference>
<dbReference type="Proteomes" id="UP000638263">
    <property type="component" value="Unassembled WGS sequence"/>
</dbReference>
<gene>
    <name evidence="1" type="ORF">GCM10011588_17440</name>
</gene>
<protein>
    <recommendedName>
        <fullName evidence="3">Lipoprotein</fullName>
    </recommendedName>
</protein>